<evidence type="ECO:0000313" key="2">
    <source>
        <dbReference type="EMBL" id="PIV65054.1"/>
    </source>
</evidence>
<feature type="transmembrane region" description="Helical" evidence="1">
    <location>
        <begin position="102"/>
        <end position="122"/>
    </location>
</feature>
<reference evidence="3" key="1">
    <citation type="submission" date="2017-09" db="EMBL/GenBank/DDBJ databases">
        <title>Depth-based differentiation of microbial function through sediment-hosted aquifers and enrichment of novel symbionts in the deep terrestrial subsurface.</title>
        <authorList>
            <person name="Probst A.J."/>
            <person name="Ladd B."/>
            <person name="Jarett J.K."/>
            <person name="Geller-Mcgrath D.E."/>
            <person name="Sieber C.M.K."/>
            <person name="Emerson J.B."/>
            <person name="Anantharaman K."/>
            <person name="Thomas B.C."/>
            <person name="Malmstrom R."/>
            <person name="Stieglmeier M."/>
            <person name="Klingl A."/>
            <person name="Woyke T."/>
            <person name="Ryan C.M."/>
            <person name="Banfield J.F."/>
        </authorList>
    </citation>
    <scope>NUCLEOTIDE SEQUENCE [LARGE SCALE GENOMIC DNA]</scope>
</reference>
<organism evidence="2 3">
    <name type="scientific">Candidatus Nealsonbacteria bacterium CG01_land_8_20_14_3_00_12</name>
    <dbReference type="NCBI Taxonomy" id="1974697"/>
    <lineage>
        <taxon>Bacteria</taxon>
        <taxon>Candidatus Nealsoniibacteriota</taxon>
    </lineage>
</organism>
<dbReference type="Gene3D" id="2.60.20.10">
    <property type="entry name" value="Crystallins"/>
    <property type="match status" value="1"/>
</dbReference>
<dbReference type="InterPro" id="IPR043993">
    <property type="entry name" value="T4SS_pilin"/>
</dbReference>
<dbReference type="Proteomes" id="UP000230766">
    <property type="component" value="Unassembled WGS sequence"/>
</dbReference>
<keyword evidence="1" id="KW-1133">Transmembrane helix</keyword>
<accession>A0A2M7EBJ9</accession>
<name>A0A2M7EBJ9_9BACT</name>
<evidence type="ECO:0000313" key="3">
    <source>
        <dbReference type="Proteomes" id="UP000230766"/>
    </source>
</evidence>
<comment type="caution">
    <text evidence="2">The sequence shown here is derived from an EMBL/GenBank/DDBJ whole genome shotgun (WGS) entry which is preliminary data.</text>
</comment>
<dbReference type="Pfam" id="PF18895">
    <property type="entry name" value="T4SS_pilin"/>
    <property type="match status" value="1"/>
</dbReference>
<evidence type="ECO:0000256" key="1">
    <source>
        <dbReference type="SAM" id="Phobius"/>
    </source>
</evidence>
<feature type="transmembrane region" description="Helical" evidence="1">
    <location>
        <begin position="58"/>
        <end position="81"/>
    </location>
</feature>
<keyword evidence="1" id="KW-0812">Transmembrane</keyword>
<proteinExistence type="predicted"/>
<dbReference type="EMBL" id="PETJ01000040">
    <property type="protein sequence ID" value="PIV65054.1"/>
    <property type="molecule type" value="Genomic_DNA"/>
</dbReference>
<keyword evidence="1" id="KW-0472">Membrane</keyword>
<sequence length="488" mass="54442">MKNMKIFQRTFLLFVLISFLILLFSSFCFAQQRKLEIIYPAVPGVQTPMTTKTALPDYLRYVFTFTIIISGLVAFGAMIYGGILYLTSTGDPAKISDAKDQVTASFLGLIIILSSFLILNTINPQLVLPAKPPLEPATGGIKIYANSNDCGETPTTGKPEDINEFLINQSYPALYATKDSTVILDWGTDGTYKISSIRFLSNPQDLTIEFYSGNDYLGSIKKYDETNYQKNDCQPYAVAQPKSVKLDSHPPGVYLYATENCTGNKYGEDYVIYQSSSATLQEFDNKTQSIKFRYDSKGETKFAAILHEKENYMGEAVLYDQEQGDVNCQSVSDTLSVSSITVYLKPVGEDCQNYLTEAGCKAMSYCYWSAGVCRYVGGVRFWEDKNYTGCALPSKTGFYQEANGTEANLHDIEKCGGDNCDSKDCGDRISAMEMDGHYVALLFRDPDYKGDCEVFTESKPDFRPFRIGQCGWLGRSDCLSSFIIKARK</sequence>
<dbReference type="AlphaFoldDB" id="A0A2M7EBJ9"/>
<gene>
    <name evidence="2" type="ORF">COS09_01555</name>
</gene>
<protein>
    <submittedName>
        <fullName evidence="2">Uncharacterized protein</fullName>
    </submittedName>
</protein>